<proteinExistence type="predicted"/>
<evidence type="ECO:0000313" key="3">
    <source>
        <dbReference type="Proteomes" id="UP000054560"/>
    </source>
</evidence>
<accession>A0A0L0ER88</accession>
<name>A0A0L0ER88_9EUKA</name>
<organism evidence="2 3">
    <name type="scientific">Sphaeroforma arctica JP610</name>
    <dbReference type="NCBI Taxonomy" id="667725"/>
    <lineage>
        <taxon>Eukaryota</taxon>
        <taxon>Ichthyosporea</taxon>
        <taxon>Ichthyophonida</taxon>
        <taxon>Sphaeroforma</taxon>
    </lineage>
</organism>
<sequence length="58" mass="6242">MAKINATKKSSTTRKASVTPATKSTPLAVISKFDVKTMLNRKPSGFANKSTFVKLSPE</sequence>
<dbReference type="Proteomes" id="UP000054560">
    <property type="component" value="Unassembled WGS sequence"/>
</dbReference>
<feature type="non-terminal residue" evidence="2">
    <location>
        <position position="58"/>
    </location>
</feature>
<dbReference type="RefSeq" id="XP_014143141.1">
    <property type="nucleotide sequence ID" value="XM_014287666.1"/>
</dbReference>
<dbReference type="AlphaFoldDB" id="A0A0L0ER88"/>
<gene>
    <name evidence="2" type="ORF">SARC_18252</name>
</gene>
<protein>
    <submittedName>
        <fullName evidence="2">Uncharacterized protein</fullName>
    </submittedName>
</protein>
<dbReference type="GeneID" id="25918756"/>
<feature type="compositionally biased region" description="Polar residues" evidence="1">
    <location>
        <begin position="7"/>
        <end position="21"/>
    </location>
</feature>
<dbReference type="EMBL" id="KQ256508">
    <property type="protein sequence ID" value="KNC66911.1"/>
    <property type="molecule type" value="Genomic_DNA"/>
</dbReference>
<keyword evidence="3" id="KW-1185">Reference proteome</keyword>
<reference evidence="2 3" key="1">
    <citation type="submission" date="2011-02" db="EMBL/GenBank/DDBJ databases">
        <title>The Genome Sequence of Sphaeroforma arctica JP610.</title>
        <authorList>
            <consortium name="The Broad Institute Genome Sequencing Platform"/>
            <person name="Russ C."/>
            <person name="Cuomo C."/>
            <person name="Young S.K."/>
            <person name="Zeng Q."/>
            <person name="Gargeya S."/>
            <person name="Alvarado L."/>
            <person name="Berlin A."/>
            <person name="Chapman S.B."/>
            <person name="Chen Z."/>
            <person name="Freedman E."/>
            <person name="Gellesch M."/>
            <person name="Goldberg J."/>
            <person name="Griggs A."/>
            <person name="Gujja S."/>
            <person name="Heilman E."/>
            <person name="Heiman D."/>
            <person name="Howarth C."/>
            <person name="Mehta T."/>
            <person name="Neiman D."/>
            <person name="Pearson M."/>
            <person name="Roberts A."/>
            <person name="Saif S."/>
            <person name="Shea T."/>
            <person name="Shenoy N."/>
            <person name="Sisk P."/>
            <person name="Stolte C."/>
            <person name="Sykes S."/>
            <person name="White J."/>
            <person name="Yandava C."/>
            <person name="Burger G."/>
            <person name="Gray M.W."/>
            <person name="Holland P.W.H."/>
            <person name="King N."/>
            <person name="Lang F.B.F."/>
            <person name="Roger A.J."/>
            <person name="Ruiz-Trillo I."/>
            <person name="Haas B."/>
            <person name="Nusbaum C."/>
            <person name="Birren B."/>
        </authorList>
    </citation>
    <scope>NUCLEOTIDE SEQUENCE [LARGE SCALE GENOMIC DNA]</scope>
    <source>
        <strain evidence="2 3">JP610</strain>
    </source>
</reference>
<evidence type="ECO:0000313" key="2">
    <source>
        <dbReference type="EMBL" id="KNC66911.1"/>
    </source>
</evidence>
<evidence type="ECO:0000256" key="1">
    <source>
        <dbReference type="SAM" id="MobiDB-lite"/>
    </source>
</evidence>
<feature type="region of interest" description="Disordered" evidence="1">
    <location>
        <begin position="1"/>
        <end position="21"/>
    </location>
</feature>